<dbReference type="Proteomes" id="UP000799536">
    <property type="component" value="Unassembled WGS sequence"/>
</dbReference>
<evidence type="ECO:0000313" key="3">
    <source>
        <dbReference type="Proteomes" id="UP000799536"/>
    </source>
</evidence>
<gene>
    <name evidence="2" type="ORF">GQ43DRAFT_433471</name>
</gene>
<feature type="signal peptide" evidence="1">
    <location>
        <begin position="1"/>
        <end position="20"/>
    </location>
</feature>
<organism evidence="2 3">
    <name type="scientific">Delitschia confertaspora ATCC 74209</name>
    <dbReference type="NCBI Taxonomy" id="1513339"/>
    <lineage>
        <taxon>Eukaryota</taxon>
        <taxon>Fungi</taxon>
        <taxon>Dikarya</taxon>
        <taxon>Ascomycota</taxon>
        <taxon>Pezizomycotina</taxon>
        <taxon>Dothideomycetes</taxon>
        <taxon>Pleosporomycetidae</taxon>
        <taxon>Pleosporales</taxon>
        <taxon>Delitschiaceae</taxon>
        <taxon>Delitschia</taxon>
    </lineage>
</organism>
<sequence>MALLRYCWLILLHCAASAVAVAPPLVTHASSPPPPFPKRQIEENKAAVFGYSYGSDYTFTPSYCLYATQTLTTWSNYVGCCDSSGSSCRLSTGCSSGSVLVTQLGGTQTYFDAWYLDI</sequence>
<dbReference type="AlphaFoldDB" id="A0A9P4MQW0"/>
<feature type="chain" id="PRO_5040223339" evidence="1">
    <location>
        <begin position="21"/>
        <end position="118"/>
    </location>
</feature>
<evidence type="ECO:0000256" key="1">
    <source>
        <dbReference type="SAM" id="SignalP"/>
    </source>
</evidence>
<proteinExistence type="predicted"/>
<evidence type="ECO:0000313" key="2">
    <source>
        <dbReference type="EMBL" id="KAF2199342.1"/>
    </source>
</evidence>
<keyword evidence="1" id="KW-0732">Signal</keyword>
<accession>A0A9P4MQW0</accession>
<reference evidence="2" key="1">
    <citation type="journal article" date="2020" name="Stud. Mycol.">
        <title>101 Dothideomycetes genomes: a test case for predicting lifestyles and emergence of pathogens.</title>
        <authorList>
            <person name="Haridas S."/>
            <person name="Albert R."/>
            <person name="Binder M."/>
            <person name="Bloem J."/>
            <person name="Labutti K."/>
            <person name="Salamov A."/>
            <person name="Andreopoulos B."/>
            <person name="Baker S."/>
            <person name="Barry K."/>
            <person name="Bills G."/>
            <person name="Bluhm B."/>
            <person name="Cannon C."/>
            <person name="Castanera R."/>
            <person name="Culley D."/>
            <person name="Daum C."/>
            <person name="Ezra D."/>
            <person name="Gonzalez J."/>
            <person name="Henrissat B."/>
            <person name="Kuo A."/>
            <person name="Liang C."/>
            <person name="Lipzen A."/>
            <person name="Lutzoni F."/>
            <person name="Magnuson J."/>
            <person name="Mondo S."/>
            <person name="Nolan M."/>
            <person name="Ohm R."/>
            <person name="Pangilinan J."/>
            <person name="Park H.-J."/>
            <person name="Ramirez L."/>
            <person name="Alfaro M."/>
            <person name="Sun H."/>
            <person name="Tritt A."/>
            <person name="Yoshinaga Y."/>
            <person name="Zwiers L.-H."/>
            <person name="Turgeon B."/>
            <person name="Goodwin S."/>
            <person name="Spatafora J."/>
            <person name="Crous P."/>
            <person name="Grigoriev I."/>
        </authorList>
    </citation>
    <scope>NUCLEOTIDE SEQUENCE</scope>
    <source>
        <strain evidence="2">ATCC 74209</strain>
    </source>
</reference>
<keyword evidence="3" id="KW-1185">Reference proteome</keyword>
<comment type="caution">
    <text evidence="2">The sequence shown here is derived from an EMBL/GenBank/DDBJ whole genome shotgun (WGS) entry which is preliminary data.</text>
</comment>
<name>A0A9P4MQW0_9PLEO</name>
<dbReference type="EMBL" id="ML994081">
    <property type="protein sequence ID" value="KAF2199342.1"/>
    <property type="molecule type" value="Genomic_DNA"/>
</dbReference>
<protein>
    <submittedName>
        <fullName evidence="2">Uncharacterized protein</fullName>
    </submittedName>
</protein>